<dbReference type="SMART" id="SM01116">
    <property type="entry name" value="Cyanate_lyase"/>
    <property type="match status" value="1"/>
</dbReference>
<dbReference type="PANTHER" id="PTHR34186">
    <property type="entry name" value="CYANATE HYDRATASE"/>
    <property type="match status" value="1"/>
</dbReference>
<dbReference type="NCBIfam" id="TIGR00673">
    <property type="entry name" value="cynS"/>
    <property type="match status" value="1"/>
</dbReference>
<comment type="function">
    <text evidence="1 3">Catalyzes the reaction of cyanate with bicarbonate to produce ammonia and carbon dioxide.</text>
</comment>
<dbReference type="InterPro" id="IPR003712">
    <property type="entry name" value="Cyanate_lyase_C"/>
</dbReference>
<dbReference type="Gene3D" id="3.30.1160.10">
    <property type="entry name" value="Cyanate lyase, C-terminal domain"/>
    <property type="match status" value="1"/>
</dbReference>
<evidence type="ECO:0000256" key="3">
    <source>
        <dbReference type="HAMAP-Rule" id="MF_03139"/>
    </source>
</evidence>
<keyword evidence="2 3" id="KW-0456">Lyase</keyword>
<comment type="catalytic activity">
    <reaction evidence="3">
        <text>cyanate + hydrogencarbonate + 3 H(+) = NH4(+) + 2 CO2</text>
        <dbReference type="Rhea" id="RHEA:11120"/>
        <dbReference type="ChEBI" id="CHEBI:15378"/>
        <dbReference type="ChEBI" id="CHEBI:16526"/>
        <dbReference type="ChEBI" id="CHEBI:17544"/>
        <dbReference type="ChEBI" id="CHEBI:28938"/>
        <dbReference type="ChEBI" id="CHEBI:29195"/>
        <dbReference type="EC" id="4.2.1.104"/>
    </reaction>
</comment>
<dbReference type="OrthoDB" id="10019422at2759"/>
<dbReference type="AlphaFoldDB" id="A0A0K9PKB5"/>
<dbReference type="GO" id="GO:0003677">
    <property type="term" value="F:DNA binding"/>
    <property type="evidence" value="ECO:0007669"/>
    <property type="project" value="InterPro"/>
</dbReference>
<dbReference type="InterPro" id="IPR036581">
    <property type="entry name" value="Cyanate_lyase_C_sf"/>
</dbReference>
<name>A0A0K9PKB5_ZOSMR</name>
<dbReference type="EC" id="4.2.1.104" evidence="3"/>
<protein>
    <recommendedName>
        <fullName evidence="3">Cyanate hydratase</fullName>
        <shortName evidence="3">Cyanase</shortName>
        <ecNumber evidence="3">4.2.1.104</ecNumber>
    </recommendedName>
    <alternativeName>
        <fullName evidence="3">Cyanate hydrolase</fullName>
    </alternativeName>
    <alternativeName>
        <fullName evidence="3">Cyanate lyase</fullName>
    </alternativeName>
</protein>
<dbReference type="SUPFAM" id="SSF47413">
    <property type="entry name" value="lambda repressor-like DNA-binding domains"/>
    <property type="match status" value="1"/>
</dbReference>
<dbReference type="PRINTS" id="PR01693">
    <property type="entry name" value="CYANASE"/>
</dbReference>
<evidence type="ECO:0000313" key="6">
    <source>
        <dbReference type="Proteomes" id="UP000036987"/>
    </source>
</evidence>
<feature type="active site" evidence="3">
    <location>
        <position position="127"/>
    </location>
</feature>
<dbReference type="STRING" id="29655.A0A0K9PKB5"/>
<accession>A0A0K9PKB5</accession>
<evidence type="ECO:0000313" key="5">
    <source>
        <dbReference type="EMBL" id="KMZ69404.1"/>
    </source>
</evidence>
<comment type="caution">
    <text evidence="5">The sequence shown here is derived from an EMBL/GenBank/DDBJ whole genome shotgun (WGS) entry which is preliminary data.</text>
</comment>
<feature type="active site" evidence="3">
    <location>
        <position position="101"/>
    </location>
</feature>
<dbReference type="EMBL" id="LFYR01000773">
    <property type="protein sequence ID" value="KMZ69404.1"/>
    <property type="molecule type" value="Genomic_DNA"/>
</dbReference>
<organism evidence="5 6">
    <name type="scientific">Zostera marina</name>
    <name type="common">Eelgrass</name>
    <dbReference type="NCBI Taxonomy" id="29655"/>
    <lineage>
        <taxon>Eukaryota</taxon>
        <taxon>Viridiplantae</taxon>
        <taxon>Streptophyta</taxon>
        <taxon>Embryophyta</taxon>
        <taxon>Tracheophyta</taxon>
        <taxon>Spermatophyta</taxon>
        <taxon>Magnoliopsida</taxon>
        <taxon>Liliopsida</taxon>
        <taxon>Zosteraceae</taxon>
        <taxon>Zostera</taxon>
    </lineage>
</organism>
<sequence>MDATVSESVRGRRLKKEEAVSLIMEAKRTSKKTYAQIANETGLTNVYVAQLLRRQAQLSPRSEPALRAAIPGLTSDLIEEMMTPPLRSYDSDILKDPCIYRLNEAVMHFGESIKDVINEDFGDGIMSAIDFYCSVKKVKGKDGKDRVVITFDGKYLPYAEQKTCNPFRISEFEPIFLLVERNSIKFRQMSIEINSRIVILLNMM</sequence>
<dbReference type="PANTHER" id="PTHR34186:SF2">
    <property type="entry name" value="CYANATE HYDRATASE"/>
    <property type="match status" value="1"/>
</dbReference>
<dbReference type="HAMAP" id="MF_00535">
    <property type="entry name" value="Cyanate_hydrat"/>
    <property type="match status" value="1"/>
</dbReference>
<dbReference type="Proteomes" id="UP000036987">
    <property type="component" value="Unassembled WGS sequence"/>
</dbReference>
<evidence type="ECO:0000256" key="1">
    <source>
        <dbReference type="ARBA" id="ARBA00003561"/>
    </source>
</evidence>
<evidence type="ECO:0000256" key="2">
    <source>
        <dbReference type="ARBA" id="ARBA00023239"/>
    </source>
</evidence>
<reference evidence="6" key="1">
    <citation type="journal article" date="2016" name="Nature">
        <title>The genome of the seagrass Zostera marina reveals angiosperm adaptation to the sea.</title>
        <authorList>
            <person name="Olsen J.L."/>
            <person name="Rouze P."/>
            <person name="Verhelst B."/>
            <person name="Lin Y.-C."/>
            <person name="Bayer T."/>
            <person name="Collen J."/>
            <person name="Dattolo E."/>
            <person name="De Paoli E."/>
            <person name="Dittami S."/>
            <person name="Maumus F."/>
            <person name="Michel G."/>
            <person name="Kersting A."/>
            <person name="Lauritano C."/>
            <person name="Lohaus R."/>
            <person name="Toepel M."/>
            <person name="Tonon T."/>
            <person name="Vanneste K."/>
            <person name="Amirebrahimi M."/>
            <person name="Brakel J."/>
            <person name="Bostroem C."/>
            <person name="Chovatia M."/>
            <person name="Grimwood J."/>
            <person name="Jenkins J.W."/>
            <person name="Jueterbock A."/>
            <person name="Mraz A."/>
            <person name="Stam W.T."/>
            <person name="Tice H."/>
            <person name="Bornberg-Bauer E."/>
            <person name="Green P.J."/>
            <person name="Pearson G.A."/>
            <person name="Procaccini G."/>
            <person name="Duarte C.M."/>
            <person name="Schmutz J."/>
            <person name="Reusch T.B.H."/>
            <person name="Van de Peer Y."/>
        </authorList>
    </citation>
    <scope>NUCLEOTIDE SEQUENCE [LARGE SCALE GENOMIC DNA]</scope>
    <source>
        <strain evidence="6">cv. Finnish</strain>
    </source>
</reference>
<gene>
    <name evidence="3" type="primary">CYN</name>
    <name evidence="5" type="ORF">ZOSMA_215G00390</name>
</gene>
<evidence type="ECO:0000259" key="4">
    <source>
        <dbReference type="SMART" id="SM01116"/>
    </source>
</evidence>
<dbReference type="Gene3D" id="1.10.260.40">
    <property type="entry name" value="lambda repressor-like DNA-binding domains"/>
    <property type="match status" value="1"/>
</dbReference>
<dbReference type="InterPro" id="IPR008076">
    <property type="entry name" value="Cyanase"/>
</dbReference>
<keyword evidence="6" id="KW-1185">Reference proteome</keyword>
<dbReference type="Pfam" id="PF02560">
    <property type="entry name" value="Cyanate_lyase"/>
    <property type="match status" value="1"/>
</dbReference>
<dbReference type="InterPro" id="IPR010982">
    <property type="entry name" value="Lambda_DNA-bd_dom_sf"/>
</dbReference>
<dbReference type="GO" id="GO:0009440">
    <property type="term" value="P:cyanate catabolic process"/>
    <property type="evidence" value="ECO:0000318"/>
    <property type="project" value="GO_Central"/>
</dbReference>
<dbReference type="SUPFAM" id="SSF55234">
    <property type="entry name" value="Cyanase C-terminal domain"/>
    <property type="match status" value="1"/>
</dbReference>
<proteinExistence type="inferred from homology"/>
<feature type="active site" evidence="3">
    <location>
        <position position="104"/>
    </location>
</feature>
<dbReference type="OMA" id="YELVMIN"/>
<comment type="similarity">
    <text evidence="3">Belongs to the cyanase family.</text>
</comment>
<feature type="domain" description="Cyanate lyase C-terminal" evidence="4">
    <location>
        <begin position="88"/>
        <end position="161"/>
    </location>
</feature>
<dbReference type="GO" id="GO:0008824">
    <property type="term" value="F:cyanate hydratase activity"/>
    <property type="evidence" value="ECO:0000318"/>
    <property type="project" value="GO_Central"/>
</dbReference>